<dbReference type="AlphaFoldDB" id="A0A7C9P982"/>
<dbReference type="Proteomes" id="UP000483432">
    <property type="component" value="Unassembled WGS sequence"/>
</dbReference>
<evidence type="ECO:0000313" key="3">
    <source>
        <dbReference type="Proteomes" id="UP000483432"/>
    </source>
</evidence>
<dbReference type="CDD" id="cd13666">
    <property type="entry name" value="PBP2_TRAP_DctP_like_1"/>
    <property type="match status" value="1"/>
</dbReference>
<dbReference type="Gene3D" id="3.40.190.170">
    <property type="entry name" value="Bacterial extracellular solute-binding protein, family 7"/>
    <property type="match status" value="1"/>
</dbReference>
<proteinExistence type="predicted"/>
<reference evidence="2 3" key="1">
    <citation type="submission" date="2019-09" db="EMBL/GenBank/DDBJ databases">
        <title>H2 Metabolism Revealed by Metagenomic Analysis in Subglacial Sediment of East Antarctica.</title>
        <authorList>
            <person name="Yang Z."/>
            <person name="Zhang Y."/>
            <person name="Lv Y."/>
            <person name="Yan W."/>
            <person name="Xiao X."/>
            <person name="Sun B."/>
            <person name="Ma H."/>
        </authorList>
    </citation>
    <scope>NUCLEOTIDE SEQUENCE [LARGE SCALE GENOMIC DNA]</scope>
    <source>
        <strain evidence="2">Bin2_2</strain>
    </source>
</reference>
<dbReference type="InterPro" id="IPR038404">
    <property type="entry name" value="TRAP_DctP_sf"/>
</dbReference>
<dbReference type="NCBIfam" id="NF037995">
    <property type="entry name" value="TRAP_S1"/>
    <property type="match status" value="1"/>
</dbReference>
<evidence type="ECO:0000313" key="2">
    <source>
        <dbReference type="EMBL" id="NDP49235.1"/>
    </source>
</evidence>
<dbReference type="GO" id="GO:0055085">
    <property type="term" value="P:transmembrane transport"/>
    <property type="evidence" value="ECO:0007669"/>
    <property type="project" value="InterPro"/>
</dbReference>
<comment type="caution">
    <text evidence="2">The sequence shown here is derived from an EMBL/GenBank/DDBJ whole genome shotgun (WGS) entry which is preliminary data.</text>
</comment>
<organism evidence="2 3">
    <name type="scientific">Sulfuriferula multivorans</name>
    <dbReference type="NCBI Taxonomy" id="1559896"/>
    <lineage>
        <taxon>Bacteria</taxon>
        <taxon>Pseudomonadati</taxon>
        <taxon>Pseudomonadota</taxon>
        <taxon>Betaproteobacteria</taxon>
        <taxon>Nitrosomonadales</taxon>
        <taxon>Sulfuricellaceae</taxon>
        <taxon>Sulfuriferula</taxon>
    </lineage>
</organism>
<dbReference type="EMBL" id="JAAFGW010000231">
    <property type="protein sequence ID" value="NDP49235.1"/>
    <property type="molecule type" value="Genomic_DNA"/>
</dbReference>
<dbReference type="PANTHER" id="PTHR33376:SF15">
    <property type="entry name" value="BLL6794 PROTEIN"/>
    <property type="match status" value="1"/>
</dbReference>
<dbReference type="SUPFAM" id="SSF53850">
    <property type="entry name" value="Periplasmic binding protein-like II"/>
    <property type="match status" value="1"/>
</dbReference>
<sequence>MGTASADTFRLTIGAGHPADAAVWITTMRDFLAPEIAKRVEQKTGHKIEWVNAYGGSVCKLGECLEAVESGLVDIADLHVAFEPTKLMAHNFPYFVPFGTPDPVVAARAARKVYDTVPGLKTILETKYNQVFLAIGAVGNYNMLTTFPWDKVEQLKGRKIAAAGPNIPWLQAVGSIPVQSNLNEAYTSFQTGVYEGWIMFPDATVGFKLHEVAKNYTFTDFGAIPNVLITINKDTWKKLPKAVQDIMLEVGKEYTEVESKAALEKGQRSVEIMKAAGATVRSLSDAEKVKWANALPDIPNERTAEIKKAGQASQAVAAYIKALKEAGVKLPRDWKVQ</sequence>
<keyword evidence="1" id="KW-0732">Signal</keyword>
<name>A0A7C9P982_9PROT</name>
<accession>A0A7C9P982</accession>
<dbReference type="Pfam" id="PF03480">
    <property type="entry name" value="DctP"/>
    <property type="match status" value="1"/>
</dbReference>
<evidence type="ECO:0000256" key="1">
    <source>
        <dbReference type="ARBA" id="ARBA00022729"/>
    </source>
</evidence>
<gene>
    <name evidence="2" type="ORF">GZ085_12780</name>
</gene>
<dbReference type="InterPro" id="IPR018389">
    <property type="entry name" value="DctP_fam"/>
</dbReference>
<dbReference type="PANTHER" id="PTHR33376">
    <property type="match status" value="1"/>
</dbReference>
<protein>
    <submittedName>
        <fullName evidence="2">C4-dicarboxylate ABC transporter substrate-binding protein</fullName>
    </submittedName>
</protein>